<accession>A0A837I664</accession>
<gene>
    <name evidence="1" type="ORF">UW20_C0005G0048</name>
</gene>
<comment type="caution">
    <text evidence="1">The sequence shown here is derived from an EMBL/GenBank/DDBJ whole genome shotgun (WGS) entry which is preliminary data.</text>
</comment>
<reference evidence="1 2" key="1">
    <citation type="journal article" date="2015" name="Nature">
        <title>rRNA introns, odd ribosomes, and small enigmatic genomes across a large radiation of phyla.</title>
        <authorList>
            <person name="Brown C.T."/>
            <person name="Hug L.A."/>
            <person name="Thomas B.C."/>
            <person name="Sharon I."/>
            <person name="Castelle C.J."/>
            <person name="Singh A."/>
            <person name="Wilkins M.J."/>
            <person name="Williams K.H."/>
            <person name="Banfield J.F."/>
        </authorList>
    </citation>
    <scope>NUCLEOTIDE SEQUENCE [LARGE SCALE GENOMIC DNA]</scope>
</reference>
<protein>
    <submittedName>
        <fullName evidence="1">Uncharacterized protein</fullName>
    </submittedName>
</protein>
<evidence type="ECO:0000313" key="1">
    <source>
        <dbReference type="EMBL" id="KKT33116.1"/>
    </source>
</evidence>
<name>A0A837I664_9BACT</name>
<organism evidence="1 2">
    <name type="scientific">Candidatus Woesebacteria bacterium GW2011_GWB1_44_11</name>
    <dbReference type="NCBI Taxonomy" id="1618579"/>
    <lineage>
        <taxon>Bacteria</taxon>
        <taxon>Candidatus Woeseibacteriota</taxon>
    </lineage>
</organism>
<dbReference type="Proteomes" id="UP000034012">
    <property type="component" value="Unassembled WGS sequence"/>
</dbReference>
<proteinExistence type="predicted"/>
<evidence type="ECO:0000313" key="2">
    <source>
        <dbReference type="Proteomes" id="UP000034012"/>
    </source>
</evidence>
<dbReference type="EMBL" id="LCHK01000005">
    <property type="protein sequence ID" value="KKT33116.1"/>
    <property type="molecule type" value="Genomic_DNA"/>
</dbReference>
<dbReference type="AlphaFoldDB" id="A0A837I664"/>
<sequence>MYTVDPNILGTRLALEVPDLIPKLARQGSSKQSGETYDTFLGHYLLYQQNDQTLCLHFFLLSER</sequence>